<organism evidence="4 5">
    <name type="scientific">Sinorhizobium glycinis</name>
    <dbReference type="NCBI Taxonomy" id="1472378"/>
    <lineage>
        <taxon>Bacteria</taxon>
        <taxon>Pseudomonadati</taxon>
        <taxon>Pseudomonadota</taxon>
        <taxon>Alphaproteobacteria</taxon>
        <taxon>Hyphomicrobiales</taxon>
        <taxon>Rhizobiaceae</taxon>
        <taxon>Sinorhizobium/Ensifer group</taxon>
        <taxon>Sinorhizobium</taxon>
    </lineage>
</organism>
<reference evidence="4 5" key="1">
    <citation type="journal article" date="2016" name="Int. J. Syst. Evol. Microbiol.">
        <title>Ensifer glycinis sp. nov., an novel rhizobial species associated with Glycine spp.</title>
        <authorList>
            <person name="Yan H."/>
            <person name="Yan J."/>
            <person name="Sui X.H."/>
            <person name="Wang E.T."/>
            <person name="Chen W.X."/>
            <person name="Zhang X.X."/>
            <person name="Chen W.F."/>
        </authorList>
    </citation>
    <scope>NUCLEOTIDE SEQUENCE [LARGE SCALE GENOMIC DNA]</scope>
    <source>
        <strain evidence="4 5">CCBAU 23380</strain>
    </source>
</reference>
<dbReference type="Pfam" id="PF22725">
    <property type="entry name" value="GFO_IDH_MocA_C3"/>
    <property type="match status" value="1"/>
</dbReference>
<keyword evidence="5" id="KW-1185">Reference proteome</keyword>
<comment type="caution">
    <text evidence="4">The sequence shown here is derived from an EMBL/GenBank/DDBJ whole genome shotgun (WGS) entry which is preliminary data.</text>
</comment>
<dbReference type="Gene3D" id="3.30.360.10">
    <property type="entry name" value="Dihydrodipicolinate Reductase, domain 2"/>
    <property type="match status" value="1"/>
</dbReference>
<dbReference type="OrthoDB" id="9781031at2"/>
<feature type="domain" description="Gfo/Idh/MocA-like oxidoreductase N-terminal" evidence="2">
    <location>
        <begin position="5"/>
        <end position="121"/>
    </location>
</feature>
<dbReference type="RefSeq" id="WP_064243720.1">
    <property type="nucleotide sequence ID" value="NZ_LPUX01000064.1"/>
</dbReference>
<dbReference type="SUPFAM" id="SSF55347">
    <property type="entry name" value="Glyceraldehyde-3-phosphate dehydrogenase-like, C-terminal domain"/>
    <property type="match status" value="1"/>
</dbReference>
<protein>
    <submittedName>
        <fullName evidence="4">Oxidoreductase</fullName>
    </submittedName>
</protein>
<dbReference type="GO" id="GO:0000166">
    <property type="term" value="F:nucleotide binding"/>
    <property type="evidence" value="ECO:0007669"/>
    <property type="project" value="InterPro"/>
</dbReference>
<dbReference type="PANTHER" id="PTHR43249:SF1">
    <property type="entry name" value="D-GLUCOSIDE 3-DEHYDROGENASE"/>
    <property type="match status" value="1"/>
</dbReference>
<dbReference type="STRING" id="1472378.AU381_18500"/>
<evidence type="ECO:0000313" key="4">
    <source>
        <dbReference type="EMBL" id="OAP36495.1"/>
    </source>
</evidence>
<dbReference type="AlphaFoldDB" id="A0A178XPK5"/>
<evidence type="ECO:0000259" key="3">
    <source>
        <dbReference type="Pfam" id="PF22725"/>
    </source>
</evidence>
<feature type="domain" description="GFO/IDH/MocA-like oxidoreductase" evidence="3">
    <location>
        <begin position="133"/>
        <end position="251"/>
    </location>
</feature>
<sequence>MSVKTVAIIGCGIGRLHMIEGYLPHPDKFRVKTICDLNVERLNEFGNEFGIEGRTTSFEEVLADETIDIVDICTPPGIHLEQVIAALAAGKHVICEKPLTGSLAGVDTIIEAEKGARGVLMPIFQYRYGDGIEKAKRIIEAGIAGKPYVGSVETFWLRTPAYYSVPWRGKWATELGGVLVTHALHLHDMLLHLLGPVSKVFGRVATRVNDIEVEDCASASLLMQNGAFVSLSCTLGSQEQISRLRLHFENVTFESSHEPYTPGKDPWKVIPANDDVKAQIDAVIGDWQPVSPRFTTQMAHFHAHLRGAAPLPVTTKDARRALELVTAIYQSADTGREISLPIGPDSPKYADWRANTR</sequence>
<evidence type="ECO:0000259" key="2">
    <source>
        <dbReference type="Pfam" id="PF01408"/>
    </source>
</evidence>
<dbReference type="InterPro" id="IPR052515">
    <property type="entry name" value="Gfo/Idh/MocA_Oxidoreductase"/>
</dbReference>
<dbReference type="Pfam" id="PF01408">
    <property type="entry name" value="GFO_IDH_MocA"/>
    <property type="match status" value="1"/>
</dbReference>
<dbReference type="SUPFAM" id="SSF51735">
    <property type="entry name" value="NAD(P)-binding Rossmann-fold domains"/>
    <property type="match status" value="1"/>
</dbReference>
<dbReference type="InterPro" id="IPR036291">
    <property type="entry name" value="NAD(P)-bd_dom_sf"/>
</dbReference>
<dbReference type="Proteomes" id="UP000094025">
    <property type="component" value="Unassembled WGS sequence"/>
</dbReference>
<dbReference type="GO" id="GO:0016491">
    <property type="term" value="F:oxidoreductase activity"/>
    <property type="evidence" value="ECO:0007669"/>
    <property type="project" value="UniProtKB-KW"/>
</dbReference>
<gene>
    <name evidence="4" type="ORF">AU381_18500</name>
</gene>
<dbReference type="PANTHER" id="PTHR43249">
    <property type="entry name" value="UDP-N-ACETYL-2-AMINO-2-DEOXY-D-GLUCURONATE OXIDASE"/>
    <property type="match status" value="1"/>
</dbReference>
<keyword evidence="1" id="KW-0560">Oxidoreductase</keyword>
<proteinExistence type="predicted"/>
<name>A0A178XPK5_9HYPH</name>
<dbReference type="InterPro" id="IPR055170">
    <property type="entry name" value="GFO_IDH_MocA-like_dom"/>
</dbReference>
<dbReference type="InterPro" id="IPR000683">
    <property type="entry name" value="Gfo/Idh/MocA-like_OxRdtase_N"/>
</dbReference>
<accession>A0A178XPK5</accession>
<evidence type="ECO:0000256" key="1">
    <source>
        <dbReference type="ARBA" id="ARBA00023002"/>
    </source>
</evidence>
<dbReference type="Gene3D" id="3.40.50.720">
    <property type="entry name" value="NAD(P)-binding Rossmann-like Domain"/>
    <property type="match status" value="1"/>
</dbReference>
<dbReference type="EMBL" id="LPUX01000064">
    <property type="protein sequence ID" value="OAP36495.1"/>
    <property type="molecule type" value="Genomic_DNA"/>
</dbReference>
<evidence type="ECO:0000313" key="5">
    <source>
        <dbReference type="Proteomes" id="UP000094025"/>
    </source>
</evidence>